<dbReference type="Proteomes" id="UP000709336">
    <property type="component" value="Unassembled WGS sequence"/>
</dbReference>
<accession>A0ABX1R5Q3</accession>
<dbReference type="EMBL" id="JAATNW010000009">
    <property type="protein sequence ID" value="NMH61404.1"/>
    <property type="molecule type" value="Genomic_DNA"/>
</dbReference>
<evidence type="ECO:0000313" key="3">
    <source>
        <dbReference type="EMBL" id="NMH61404.1"/>
    </source>
</evidence>
<dbReference type="NCBIfam" id="TIGR02595">
    <property type="entry name" value="PEP_CTERM"/>
    <property type="match status" value="1"/>
</dbReference>
<evidence type="ECO:0000259" key="2">
    <source>
        <dbReference type="Pfam" id="PF07589"/>
    </source>
</evidence>
<gene>
    <name evidence="3" type="ORF">HCJ96_15350</name>
</gene>
<dbReference type="RefSeq" id="WP_169211969.1">
    <property type="nucleotide sequence ID" value="NZ_JAATNW010000009.1"/>
</dbReference>
<sequence length="183" mass="19590">MNKLTKFFILQLLLITGAANAALITSVNKTTNDGVYTLSTEQADQLGVSGADRIAFLRLREGNGVNWNVGDYFNVSTILNSTNNDSKIMGIFNGWNVDLTYVGDDFDTFTTATIDTDLSGFVEGIAFAFSSTSGNIVFNGTSTFNGGQTRGDADFLTASVPEPGTILTLSLGLFGLMARRLIK</sequence>
<feature type="chain" id="PRO_5046796725" evidence="1">
    <location>
        <begin position="22"/>
        <end position="183"/>
    </location>
</feature>
<comment type="caution">
    <text evidence="3">The sequence shown here is derived from an EMBL/GenBank/DDBJ whole genome shotgun (WGS) entry which is preliminary data.</text>
</comment>
<feature type="domain" description="Ice-binding protein C-terminal" evidence="2">
    <location>
        <begin position="159"/>
        <end position="180"/>
    </location>
</feature>
<keyword evidence="1" id="KW-0732">Signal</keyword>
<proteinExistence type="predicted"/>
<keyword evidence="4" id="KW-1185">Reference proteome</keyword>
<dbReference type="Pfam" id="PF07589">
    <property type="entry name" value="PEP-CTERM"/>
    <property type="match status" value="1"/>
</dbReference>
<dbReference type="InterPro" id="IPR013424">
    <property type="entry name" value="Ice-binding_C"/>
</dbReference>
<name>A0ABX1R5Q3_9ALTE</name>
<evidence type="ECO:0000256" key="1">
    <source>
        <dbReference type="SAM" id="SignalP"/>
    </source>
</evidence>
<protein>
    <submittedName>
        <fullName evidence="3">PEP-CTERM sorting domain-containing protein</fullName>
    </submittedName>
</protein>
<organism evidence="3 4">
    <name type="scientific">Alteromonas ponticola</name>
    <dbReference type="NCBI Taxonomy" id="2720613"/>
    <lineage>
        <taxon>Bacteria</taxon>
        <taxon>Pseudomonadati</taxon>
        <taxon>Pseudomonadota</taxon>
        <taxon>Gammaproteobacteria</taxon>
        <taxon>Alteromonadales</taxon>
        <taxon>Alteromonadaceae</taxon>
        <taxon>Alteromonas/Salinimonas group</taxon>
        <taxon>Alteromonas</taxon>
    </lineage>
</organism>
<evidence type="ECO:0000313" key="4">
    <source>
        <dbReference type="Proteomes" id="UP000709336"/>
    </source>
</evidence>
<reference evidence="3 4" key="1">
    <citation type="submission" date="2020-03" db="EMBL/GenBank/DDBJ databases">
        <title>Alteromonas ponticola sp. nov., isolated from seawater.</title>
        <authorList>
            <person name="Yoon J.-H."/>
            <person name="Kim Y.-O."/>
        </authorList>
    </citation>
    <scope>NUCLEOTIDE SEQUENCE [LARGE SCALE GENOMIC DNA]</scope>
    <source>
        <strain evidence="3 4">MYP5</strain>
    </source>
</reference>
<feature type="signal peptide" evidence="1">
    <location>
        <begin position="1"/>
        <end position="21"/>
    </location>
</feature>